<dbReference type="PROSITE" id="PS00041">
    <property type="entry name" value="HTH_ARAC_FAMILY_1"/>
    <property type="match status" value="1"/>
</dbReference>
<feature type="region of interest" description="Disordered" evidence="4">
    <location>
        <begin position="257"/>
        <end position="281"/>
    </location>
</feature>
<dbReference type="GO" id="GO:0043565">
    <property type="term" value="F:sequence-specific DNA binding"/>
    <property type="evidence" value="ECO:0007669"/>
    <property type="project" value="InterPro"/>
</dbReference>
<dbReference type="InterPro" id="IPR018060">
    <property type="entry name" value="HTH_AraC"/>
</dbReference>
<proteinExistence type="predicted"/>
<gene>
    <name evidence="6" type="ORF">BAUR920_01442</name>
</gene>
<evidence type="ECO:0000313" key="6">
    <source>
        <dbReference type="EMBL" id="SMX78876.1"/>
    </source>
</evidence>
<dbReference type="EMBL" id="FXZG01000006">
    <property type="protein sequence ID" value="SMX78876.1"/>
    <property type="molecule type" value="Genomic_DNA"/>
</dbReference>
<dbReference type="PANTHER" id="PTHR11019">
    <property type="entry name" value="HTH-TYPE TRANSCRIPTIONAL REGULATOR NIMR"/>
    <property type="match status" value="1"/>
</dbReference>
<dbReference type="PRINTS" id="PR00032">
    <property type="entry name" value="HTHARAC"/>
</dbReference>
<dbReference type="SMART" id="SM00342">
    <property type="entry name" value="HTH_ARAC"/>
    <property type="match status" value="1"/>
</dbReference>
<dbReference type="Pfam" id="PF12833">
    <property type="entry name" value="HTH_18"/>
    <property type="match status" value="1"/>
</dbReference>
<protein>
    <submittedName>
        <fullName evidence="6">AraC-type DNA-binding protein</fullName>
    </submittedName>
</protein>
<dbReference type="GO" id="GO:0003700">
    <property type="term" value="F:DNA-binding transcription factor activity"/>
    <property type="evidence" value="ECO:0007669"/>
    <property type="project" value="InterPro"/>
</dbReference>
<name>A0A2H1IUK5_BREAU</name>
<dbReference type="PANTHER" id="PTHR11019:SF199">
    <property type="entry name" value="HTH-TYPE TRANSCRIPTIONAL REGULATOR NIMR"/>
    <property type="match status" value="1"/>
</dbReference>
<accession>A0A2H1IUK5</accession>
<dbReference type="PROSITE" id="PS01124">
    <property type="entry name" value="HTH_ARAC_FAMILY_2"/>
    <property type="match status" value="1"/>
</dbReference>
<keyword evidence="2 6" id="KW-0238">DNA-binding</keyword>
<sequence>MGPSRQFPATEPLPGIHHQHPQRSPTDQALGIPAARLDPQIHAEHHEVAWQVRGRSQMNLEGKIIELAENDALWIPAGLTHSAQVHPDSVIFPYFFPVDDTATVLDDASLAHLHHDETIYFLALKQMTTTIIHSRINLARQVLSILEHRILGGDELPRPRTPAAAAVAEALLFNPGDDRTIAQWAGEVHASVRSLERAFLRDTGLTLRQWRLHTRMNAARSLLATGASIASVSHRVGYTSPNSFTRAFRTFFGATPSQFRQQNSPPSSPVGHRPAALRAES</sequence>
<dbReference type="SUPFAM" id="SSF46689">
    <property type="entry name" value="Homeodomain-like"/>
    <property type="match status" value="2"/>
</dbReference>
<dbReference type="AlphaFoldDB" id="A0A2H1IUK5"/>
<evidence type="ECO:0000256" key="2">
    <source>
        <dbReference type="ARBA" id="ARBA00023125"/>
    </source>
</evidence>
<evidence type="ECO:0000313" key="7">
    <source>
        <dbReference type="Proteomes" id="UP000234289"/>
    </source>
</evidence>
<evidence type="ECO:0000256" key="4">
    <source>
        <dbReference type="SAM" id="MobiDB-lite"/>
    </source>
</evidence>
<dbReference type="InterPro" id="IPR014710">
    <property type="entry name" value="RmlC-like_jellyroll"/>
</dbReference>
<dbReference type="InterPro" id="IPR018062">
    <property type="entry name" value="HTH_AraC-typ_CS"/>
</dbReference>
<dbReference type="SUPFAM" id="SSF51182">
    <property type="entry name" value="RmlC-like cupins"/>
    <property type="match status" value="1"/>
</dbReference>
<dbReference type="InterPro" id="IPR009057">
    <property type="entry name" value="Homeodomain-like_sf"/>
</dbReference>
<dbReference type="Proteomes" id="UP000234289">
    <property type="component" value="Unassembled WGS sequence"/>
</dbReference>
<feature type="domain" description="HTH araC/xylS-type" evidence="5">
    <location>
        <begin position="165"/>
        <end position="262"/>
    </location>
</feature>
<evidence type="ECO:0000256" key="3">
    <source>
        <dbReference type="ARBA" id="ARBA00023163"/>
    </source>
</evidence>
<keyword evidence="3" id="KW-0804">Transcription</keyword>
<feature type="region of interest" description="Disordered" evidence="4">
    <location>
        <begin position="1"/>
        <end position="29"/>
    </location>
</feature>
<dbReference type="InterPro" id="IPR011051">
    <property type="entry name" value="RmlC_Cupin_sf"/>
</dbReference>
<dbReference type="Gene3D" id="1.10.10.60">
    <property type="entry name" value="Homeodomain-like"/>
    <property type="match status" value="2"/>
</dbReference>
<dbReference type="Gene3D" id="2.60.120.10">
    <property type="entry name" value="Jelly Rolls"/>
    <property type="match status" value="1"/>
</dbReference>
<evidence type="ECO:0000259" key="5">
    <source>
        <dbReference type="PROSITE" id="PS01124"/>
    </source>
</evidence>
<evidence type="ECO:0000256" key="1">
    <source>
        <dbReference type="ARBA" id="ARBA00023015"/>
    </source>
</evidence>
<keyword evidence="1" id="KW-0805">Transcription regulation</keyword>
<organism evidence="6 7">
    <name type="scientific">Brevibacterium aurantiacum</name>
    <dbReference type="NCBI Taxonomy" id="273384"/>
    <lineage>
        <taxon>Bacteria</taxon>
        <taxon>Bacillati</taxon>
        <taxon>Actinomycetota</taxon>
        <taxon>Actinomycetes</taxon>
        <taxon>Micrococcales</taxon>
        <taxon>Brevibacteriaceae</taxon>
        <taxon>Brevibacterium</taxon>
    </lineage>
</organism>
<reference evidence="7" key="1">
    <citation type="submission" date="2017-03" db="EMBL/GenBank/DDBJ databases">
        <authorList>
            <person name="Monnet C."/>
        </authorList>
    </citation>
    <scope>NUCLEOTIDE SEQUENCE [LARGE SCALE GENOMIC DNA]</scope>
    <source>
        <strain evidence="7">CNRZ 920</strain>
    </source>
</reference>
<dbReference type="InterPro" id="IPR020449">
    <property type="entry name" value="Tscrpt_reg_AraC-type_HTH"/>
</dbReference>